<evidence type="ECO:0008006" key="12">
    <source>
        <dbReference type="Google" id="ProtNLM"/>
    </source>
</evidence>
<evidence type="ECO:0000256" key="4">
    <source>
        <dbReference type="ARBA" id="ARBA00022481"/>
    </source>
</evidence>
<keyword evidence="8 9" id="KW-0472">Membrane</keyword>
<dbReference type="GO" id="GO:0005886">
    <property type="term" value="C:plasma membrane"/>
    <property type="evidence" value="ECO:0007669"/>
    <property type="project" value="UniProtKB-SubCell"/>
</dbReference>
<dbReference type="STRING" id="608538.HTH_1443"/>
<dbReference type="KEGG" id="hte:Hydth_1431"/>
<dbReference type="KEGG" id="hth:HTH_1443"/>
<evidence type="ECO:0000313" key="11">
    <source>
        <dbReference type="Proteomes" id="UP000002574"/>
    </source>
</evidence>
<dbReference type="EMBL" id="AP011112">
    <property type="protein sequence ID" value="BAI69893.1"/>
    <property type="molecule type" value="Genomic_DNA"/>
</dbReference>
<reference evidence="10 11" key="1">
    <citation type="journal article" date="2010" name="J. Bacteriol.">
        <title>Complete genome sequence of the thermophilic, obligately chemolithoautotrophic hydrogen-oxidizing bacterium Hydrogenobacter thermophilus TK-6.</title>
        <authorList>
            <person name="Arai H."/>
            <person name="Kanbe H."/>
            <person name="Ishii M."/>
            <person name="Igarashi Y."/>
        </authorList>
    </citation>
    <scope>NUCLEOTIDE SEQUENCE [LARGE SCALE GENOMIC DNA]</scope>
    <source>
        <strain evidence="11">DSM 6534 / IAM 12695 / TK-6 [Tokyo]</strain>
    </source>
</reference>
<keyword evidence="3" id="KW-1003">Cell membrane</keyword>
<evidence type="ECO:0000256" key="6">
    <source>
        <dbReference type="ARBA" id="ARBA00022692"/>
    </source>
</evidence>
<dbReference type="Proteomes" id="UP000002574">
    <property type="component" value="Chromosome"/>
</dbReference>
<dbReference type="AlphaFoldDB" id="D3DJ91"/>
<keyword evidence="5" id="KW-0997">Cell inner membrane</keyword>
<dbReference type="OrthoDB" id="9811264at2"/>
<keyword evidence="7 9" id="KW-1133">Transmembrane helix</keyword>
<gene>
    <name evidence="10" type="ordered locus">HTH_1443</name>
</gene>
<organism evidence="10 11">
    <name type="scientific">Hydrogenobacter thermophilus (strain DSM 6534 / IAM 12695 / TK-6)</name>
    <dbReference type="NCBI Taxonomy" id="608538"/>
    <lineage>
        <taxon>Bacteria</taxon>
        <taxon>Pseudomonadati</taxon>
        <taxon>Aquificota</taxon>
        <taxon>Aquificia</taxon>
        <taxon>Aquificales</taxon>
        <taxon>Aquificaceae</taxon>
        <taxon>Hydrogenobacter</taxon>
    </lineage>
</organism>
<dbReference type="eggNOG" id="COG4967">
    <property type="taxonomic scope" value="Bacteria"/>
</dbReference>
<name>D3DJ91_HYDTT</name>
<evidence type="ECO:0000256" key="1">
    <source>
        <dbReference type="ARBA" id="ARBA00004377"/>
    </source>
</evidence>
<evidence type="ECO:0000256" key="9">
    <source>
        <dbReference type="SAM" id="Phobius"/>
    </source>
</evidence>
<evidence type="ECO:0000256" key="8">
    <source>
        <dbReference type="ARBA" id="ARBA00023136"/>
    </source>
</evidence>
<dbReference type="PANTHER" id="PTHR38779:SF2">
    <property type="entry name" value="TYPE II SECRETION SYSTEM PROTEIN I-RELATED"/>
    <property type="match status" value="1"/>
</dbReference>
<dbReference type="RefSeq" id="WP_012964073.1">
    <property type="nucleotide sequence ID" value="NC_013799.1"/>
</dbReference>
<protein>
    <recommendedName>
        <fullName evidence="12">Prepilin-type N-terminal cleavage/methylation domain-containing protein</fullName>
    </recommendedName>
</protein>
<evidence type="ECO:0000256" key="2">
    <source>
        <dbReference type="ARBA" id="ARBA00008358"/>
    </source>
</evidence>
<accession>D3DJ91</accession>
<proteinExistence type="inferred from homology"/>
<dbReference type="Pfam" id="PF07963">
    <property type="entry name" value="N_methyl"/>
    <property type="match status" value="1"/>
</dbReference>
<sequence>MRYSKGFTIIELLVAMLILLFVMLGFLAGLLNYMRFSLDARMKGAMDKLVKDWSGYLENVPYNATAIANASPSFDSGACDPTTNQCSFESIDSDGDGIPDFYDPYNGNNNNFWNNPTSTAPWLWVSPTSSAGLPNPPPTNYTVAERRQVYVGITVATLTQSGKEIGKAFGITSWYFSPTNRQYKYESTLLIKRKP</sequence>
<dbReference type="InterPro" id="IPR012902">
    <property type="entry name" value="N_methyl_site"/>
</dbReference>
<evidence type="ECO:0000313" key="10">
    <source>
        <dbReference type="EMBL" id="BAI69893.1"/>
    </source>
</evidence>
<evidence type="ECO:0000256" key="7">
    <source>
        <dbReference type="ARBA" id="ARBA00022989"/>
    </source>
</evidence>
<comment type="similarity">
    <text evidence="2">Belongs to the GSP I family.</text>
</comment>
<dbReference type="PANTHER" id="PTHR38779">
    <property type="entry name" value="TYPE II SECRETION SYSTEM PROTEIN I-RELATED"/>
    <property type="match status" value="1"/>
</dbReference>
<dbReference type="InterPro" id="IPR010052">
    <property type="entry name" value="T2SS_protein-GspI"/>
</dbReference>
<evidence type="ECO:0000256" key="3">
    <source>
        <dbReference type="ARBA" id="ARBA00022475"/>
    </source>
</evidence>
<keyword evidence="4" id="KW-0488">Methylation</keyword>
<dbReference type="NCBIfam" id="TIGR02532">
    <property type="entry name" value="IV_pilin_GFxxxE"/>
    <property type="match status" value="1"/>
</dbReference>
<dbReference type="PATRIC" id="fig|608538.5.peg.1463"/>
<dbReference type="GO" id="GO:0015628">
    <property type="term" value="P:protein secretion by the type II secretion system"/>
    <property type="evidence" value="ECO:0007669"/>
    <property type="project" value="InterPro"/>
</dbReference>
<evidence type="ECO:0000256" key="5">
    <source>
        <dbReference type="ARBA" id="ARBA00022519"/>
    </source>
</evidence>
<feature type="transmembrane region" description="Helical" evidence="9">
    <location>
        <begin position="12"/>
        <end position="33"/>
    </location>
</feature>
<comment type="subcellular location">
    <subcellularLocation>
        <location evidence="1">Cell inner membrane</location>
        <topology evidence="1">Single-pass membrane protein</topology>
    </subcellularLocation>
</comment>
<dbReference type="GO" id="GO:0015627">
    <property type="term" value="C:type II protein secretion system complex"/>
    <property type="evidence" value="ECO:0007669"/>
    <property type="project" value="InterPro"/>
</dbReference>
<keyword evidence="11" id="KW-1185">Reference proteome</keyword>
<keyword evidence="6 9" id="KW-0812">Transmembrane</keyword>